<reference evidence="3 4" key="1">
    <citation type="submission" date="2017-03" db="EMBL/GenBank/DDBJ databases">
        <title>New species Polynucleobacter sp. MWH-EgelM1-30-B4.</title>
        <authorList>
            <person name="Hahn M.W."/>
        </authorList>
    </citation>
    <scope>NUCLEOTIDE SEQUENCE [LARGE SCALE GENOMIC DNA]</scope>
    <source>
        <strain evidence="3 4">MWH-EgelM1-30-B4</strain>
    </source>
</reference>
<proteinExistence type="predicted"/>
<evidence type="ECO:0000313" key="4">
    <source>
        <dbReference type="Proteomes" id="UP000196880"/>
    </source>
</evidence>
<dbReference type="RefSeq" id="WP_087909053.1">
    <property type="nucleotide sequence ID" value="NZ_NAIA01000002.1"/>
</dbReference>
<sequence length="70" mass="7240">MKCNVGGIDRILRIAVGALLVALAASNVIGLWGWLGVIPLATGLFRFCPAYTLLSVNSCGVSSDKSSSSK</sequence>
<keyword evidence="1" id="KW-1133">Transmembrane helix</keyword>
<keyword evidence="1" id="KW-0472">Membrane</keyword>
<evidence type="ECO:0000313" key="3">
    <source>
        <dbReference type="EMBL" id="OWF66253.1"/>
    </source>
</evidence>
<gene>
    <name evidence="3" type="ORF">B6A14_03395</name>
</gene>
<name>A0A210RZ16_9BURK</name>
<feature type="transmembrane region" description="Helical" evidence="1">
    <location>
        <begin position="12"/>
        <end position="35"/>
    </location>
</feature>
<organism evidence="3 4">
    <name type="scientific">Polynucleobacter hirudinilacicola</name>
    <dbReference type="NCBI Taxonomy" id="1743166"/>
    <lineage>
        <taxon>Bacteria</taxon>
        <taxon>Pseudomonadati</taxon>
        <taxon>Pseudomonadota</taxon>
        <taxon>Betaproteobacteria</taxon>
        <taxon>Burkholderiales</taxon>
        <taxon>Burkholderiaceae</taxon>
        <taxon>Polynucleobacter</taxon>
    </lineage>
</organism>
<dbReference type="AlphaFoldDB" id="A0A210RZ16"/>
<evidence type="ECO:0000256" key="1">
    <source>
        <dbReference type="SAM" id="Phobius"/>
    </source>
</evidence>
<evidence type="ECO:0000259" key="2">
    <source>
        <dbReference type="Pfam" id="PF11127"/>
    </source>
</evidence>
<dbReference type="EMBL" id="NAIA01000002">
    <property type="protein sequence ID" value="OWF66253.1"/>
    <property type="molecule type" value="Genomic_DNA"/>
</dbReference>
<comment type="caution">
    <text evidence="3">The sequence shown here is derived from an EMBL/GenBank/DDBJ whole genome shotgun (WGS) entry which is preliminary data.</text>
</comment>
<keyword evidence="4" id="KW-1185">Reference proteome</keyword>
<dbReference type="InterPro" id="IPR021309">
    <property type="entry name" value="YgaP-like_TM"/>
</dbReference>
<dbReference type="Pfam" id="PF11127">
    <property type="entry name" value="YgaP-like_TM"/>
    <property type="match status" value="1"/>
</dbReference>
<feature type="domain" description="Inner membrane protein YgaP-like transmembrane" evidence="2">
    <location>
        <begin position="1"/>
        <end position="60"/>
    </location>
</feature>
<dbReference type="Proteomes" id="UP000196880">
    <property type="component" value="Unassembled WGS sequence"/>
</dbReference>
<accession>A0A210RZ16</accession>
<keyword evidence="1" id="KW-0812">Transmembrane</keyword>
<protein>
    <recommendedName>
        <fullName evidence="2">Inner membrane protein YgaP-like transmembrane domain-containing protein</fullName>
    </recommendedName>
</protein>